<dbReference type="AlphaFoldDB" id="A0A8H6IFL6"/>
<dbReference type="EMBL" id="JACGCI010000006">
    <property type="protein sequence ID" value="KAF6762931.1"/>
    <property type="molecule type" value="Genomic_DNA"/>
</dbReference>
<keyword evidence="2" id="KW-1185">Reference proteome</keyword>
<evidence type="ECO:0000313" key="2">
    <source>
        <dbReference type="Proteomes" id="UP000521943"/>
    </source>
</evidence>
<accession>A0A8H6IFL6</accession>
<gene>
    <name evidence="1" type="ORF">DFP72DRAFT_1060132</name>
</gene>
<evidence type="ECO:0000313" key="1">
    <source>
        <dbReference type="EMBL" id="KAF6762931.1"/>
    </source>
</evidence>
<sequence>MKTKYNRDDGTAFTDMFPHTPVTNPIQLRGIAHVQGHPGYANNIQGMLREGIARSPEVRELIAIWHDNLKKEGQPCTSENAFEVFLASIDVQATFDEKTRKTKWSRQHVSSYHAARGENKDESSARLSFDPSSCPVYWSPAALDTCNSNSSASSSRKLWGFIHQKIQPLRALACFCSNWLASDMLSSA</sequence>
<proteinExistence type="predicted"/>
<dbReference type="Proteomes" id="UP000521943">
    <property type="component" value="Unassembled WGS sequence"/>
</dbReference>
<reference evidence="1 2" key="1">
    <citation type="submission" date="2020-07" db="EMBL/GenBank/DDBJ databases">
        <title>Comparative genomics of pyrophilous fungi reveals a link between fire events and developmental genes.</title>
        <authorList>
            <consortium name="DOE Joint Genome Institute"/>
            <person name="Steindorff A.S."/>
            <person name="Carver A."/>
            <person name="Calhoun S."/>
            <person name="Stillman K."/>
            <person name="Liu H."/>
            <person name="Lipzen A."/>
            <person name="Pangilinan J."/>
            <person name="Labutti K."/>
            <person name="Bruns T.D."/>
            <person name="Grigoriev I.V."/>
        </authorList>
    </citation>
    <scope>NUCLEOTIDE SEQUENCE [LARGE SCALE GENOMIC DNA]</scope>
    <source>
        <strain evidence="1 2">CBS 144469</strain>
    </source>
</reference>
<protein>
    <submittedName>
        <fullName evidence="1">Uncharacterized protein</fullName>
    </submittedName>
</protein>
<organism evidence="1 2">
    <name type="scientific">Ephemerocybe angulata</name>
    <dbReference type="NCBI Taxonomy" id="980116"/>
    <lineage>
        <taxon>Eukaryota</taxon>
        <taxon>Fungi</taxon>
        <taxon>Dikarya</taxon>
        <taxon>Basidiomycota</taxon>
        <taxon>Agaricomycotina</taxon>
        <taxon>Agaricomycetes</taxon>
        <taxon>Agaricomycetidae</taxon>
        <taxon>Agaricales</taxon>
        <taxon>Agaricineae</taxon>
        <taxon>Psathyrellaceae</taxon>
        <taxon>Ephemerocybe</taxon>
    </lineage>
</organism>
<name>A0A8H6IFL6_9AGAR</name>
<comment type="caution">
    <text evidence="1">The sequence shown here is derived from an EMBL/GenBank/DDBJ whole genome shotgun (WGS) entry which is preliminary data.</text>
</comment>